<feature type="non-terminal residue" evidence="2">
    <location>
        <position position="1"/>
    </location>
</feature>
<accession>A0A382K0T3</accession>
<gene>
    <name evidence="2" type="ORF">METZ01_LOCUS269987</name>
</gene>
<reference evidence="2" key="1">
    <citation type="submission" date="2018-05" db="EMBL/GenBank/DDBJ databases">
        <authorList>
            <person name="Lanie J.A."/>
            <person name="Ng W.-L."/>
            <person name="Kazmierczak K.M."/>
            <person name="Andrzejewski T.M."/>
            <person name="Davidsen T.M."/>
            <person name="Wayne K.J."/>
            <person name="Tettelin H."/>
            <person name="Glass J.I."/>
            <person name="Rusch D."/>
            <person name="Podicherti R."/>
            <person name="Tsui H.-C.T."/>
            <person name="Winkler M.E."/>
        </authorList>
    </citation>
    <scope>NUCLEOTIDE SEQUENCE</scope>
</reference>
<evidence type="ECO:0000313" key="2">
    <source>
        <dbReference type="EMBL" id="SVC17133.1"/>
    </source>
</evidence>
<sequence length="36" mass="3821">SIHLGEYLTATFSADRSSNRAPRRPITIPGGPPLAT</sequence>
<evidence type="ECO:0000256" key="1">
    <source>
        <dbReference type="SAM" id="MobiDB-lite"/>
    </source>
</evidence>
<name>A0A382K0T3_9ZZZZ</name>
<dbReference type="AlphaFoldDB" id="A0A382K0T3"/>
<organism evidence="2">
    <name type="scientific">marine metagenome</name>
    <dbReference type="NCBI Taxonomy" id="408172"/>
    <lineage>
        <taxon>unclassified sequences</taxon>
        <taxon>metagenomes</taxon>
        <taxon>ecological metagenomes</taxon>
    </lineage>
</organism>
<proteinExistence type="predicted"/>
<protein>
    <submittedName>
        <fullName evidence="2">Uncharacterized protein</fullName>
    </submittedName>
</protein>
<feature type="region of interest" description="Disordered" evidence="1">
    <location>
        <begin position="12"/>
        <end position="36"/>
    </location>
</feature>
<dbReference type="EMBL" id="UINC01077211">
    <property type="protein sequence ID" value="SVC17133.1"/>
    <property type="molecule type" value="Genomic_DNA"/>
</dbReference>